<dbReference type="InterPro" id="IPR047542">
    <property type="entry name" value="Rcat_RBR_RNF31-like"/>
</dbReference>
<dbReference type="GeneID" id="106821303"/>
<evidence type="ECO:0000256" key="1">
    <source>
        <dbReference type="ARBA" id="ARBA00022679"/>
    </source>
</evidence>
<dbReference type="RefSeq" id="XP_014681542.1">
    <property type="nucleotide sequence ID" value="XM_014826056.1"/>
</dbReference>
<dbReference type="SMART" id="SM00647">
    <property type="entry name" value="IBR"/>
    <property type="match status" value="2"/>
</dbReference>
<keyword evidence="5" id="KW-0833">Ubl conjugation pathway</keyword>
<dbReference type="InterPro" id="IPR044066">
    <property type="entry name" value="TRIAD_supradom"/>
</dbReference>
<feature type="domain" description="RING-type" evidence="7">
    <location>
        <begin position="1"/>
        <end position="214"/>
    </location>
</feature>
<evidence type="ECO:0000313" key="9">
    <source>
        <dbReference type="RefSeq" id="XP_014681542.1"/>
    </source>
</evidence>
<dbReference type="InterPro" id="IPR026254">
    <property type="entry name" value="RNF31-like"/>
</dbReference>
<gene>
    <name evidence="9" type="primary">LOC106821303</name>
</gene>
<keyword evidence="4" id="KW-0863">Zinc-finger</keyword>
<evidence type="ECO:0000313" key="8">
    <source>
        <dbReference type="Proteomes" id="UP000695022"/>
    </source>
</evidence>
<dbReference type="InterPro" id="IPR041031">
    <property type="entry name" value="RNF31_C"/>
</dbReference>
<dbReference type="PANTHER" id="PTHR16004:SF2">
    <property type="entry name" value="E3 UBIQUITIN-PROTEIN LIGASE LUBEL"/>
    <property type="match status" value="1"/>
</dbReference>
<evidence type="ECO:0000256" key="6">
    <source>
        <dbReference type="ARBA" id="ARBA00022833"/>
    </source>
</evidence>
<dbReference type="Pfam" id="PF22191">
    <property type="entry name" value="IBR_1"/>
    <property type="match status" value="1"/>
</dbReference>
<dbReference type="Pfam" id="PF01485">
    <property type="entry name" value="IBR"/>
    <property type="match status" value="1"/>
</dbReference>
<dbReference type="CDD" id="cd20351">
    <property type="entry name" value="Rcat_RBR_HOIP"/>
    <property type="match status" value="1"/>
</dbReference>
<keyword evidence="3" id="KW-0677">Repeat</keyword>
<proteinExistence type="predicted"/>
<dbReference type="Gene3D" id="3.30.40.10">
    <property type="entry name" value="Zinc/RING finger domain, C3HC4 (zinc finger)"/>
    <property type="match status" value="1"/>
</dbReference>
<evidence type="ECO:0000256" key="2">
    <source>
        <dbReference type="ARBA" id="ARBA00022723"/>
    </source>
</evidence>
<sequence>MVLMISCSHRACVGCFSKYFTNKIKSCSILELTCPFCKQPDLAGEASDEQASKYFSDLDVLLKKIVEKDTHELFQSKLRDYSLEREPRFRWCAHCSCGFIGADASSMAIECPFCRKKMCYRCRQPWELKHASLTCQEFESWKQQRNPEYQATMNSLLKRNIIDCPNCSLKFTLAKGGCMHITCSRCKHQFCSGCKKTFMDGTKCQVFQSCNKGLHAHHPRNCLFYLRDIMTEALQQLLQVNYGITFQKRLRQARSANSAQDSCRVHYTEYLAELIQKHGIDPAPLLTDRKLQAVLQRERVAVPRMTASESRATYWHRLLDEVQTKVPLT</sequence>
<evidence type="ECO:0000259" key="7">
    <source>
        <dbReference type="PROSITE" id="PS51873"/>
    </source>
</evidence>
<dbReference type="PANTHER" id="PTHR16004">
    <property type="entry name" value="RING FINGER PROTEIN 31-RELATED"/>
    <property type="match status" value="1"/>
</dbReference>
<dbReference type="Pfam" id="PF18091">
    <property type="entry name" value="E3_UbLigase_RBR"/>
    <property type="match status" value="1"/>
</dbReference>
<accession>A0ABM1FAS1</accession>
<dbReference type="PROSITE" id="PS51873">
    <property type="entry name" value="TRIAD"/>
    <property type="match status" value="1"/>
</dbReference>
<keyword evidence="6" id="KW-0862">Zinc</keyword>
<reference evidence="9" key="1">
    <citation type="submission" date="2025-08" db="UniProtKB">
        <authorList>
            <consortium name="RefSeq"/>
        </authorList>
    </citation>
    <scope>IDENTIFICATION</scope>
</reference>
<organism evidence="8 9">
    <name type="scientific">Priapulus caudatus</name>
    <name type="common">Priapulid worm</name>
    <dbReference type="NCBI Taxonomy" id="37621"/>
    <lineage>
        <taxon>Eukaryota</taxon>
        <taxon>Metazoa</taxon>
        <taxon>Ecdysozoa</taxon>
        <taxon>Scalidophora</taxon>
        <taxon>Priapulida</taxon>
        <taxon>Priapulimorpha</taxon>
        <taxon>Priapulimorphida</taxon>
        <taxon>Priapulidae</taxon>
        <taxon>Priapulus</taxon>
    </lineage>
</organism>
<evidence type="ECO:0000256" key="3">
    <source>
        <dbReference type="ARBA" id="ARBA00022737"/>
    </source>
</evidence>
<name>A0ABM1FAS1_PRICU</name>
<keyword evidence="2" id="KW-0479">Metal-binding</keyword>
<dbReference type="Proteomes" id="UP000695022">
    <property type="component" value="Unplaced"/>
</dbReference>
<evidence type="ECO:0000256" key="4">
    <source>
        <dbReference type="ARBA" id="ARBA00022771"/>
    </source>
</evidence>
<keyword evidence="1" id="KW-0808">Transferase</keyword>
<dbReference type="InterPro" id="IPR013083">
    <property type="entry name" value="Znf_RING/FYVE/PHD"/>
</dbReference>
<keyword evidence="8" id="KW-1185">Reference proteome</keyword>
<dbReference type="SUPFAM" id="SSF57850">
    <property type="entry name" value="RING/U-box"/>
    <property type="match status" value="3"/>
</dbReference>
<dbReference type="Gene3D" id="1.20.120.1750">
    <property type="match status" value="1"/>
</dbReference>
<protein>
    <submittedName>
        <fullName evidence="9">E3 ubiquitin-protein ligase RNF31-like</fullName>
    </submittedName>
</protein>
<dbReference type="InterPro" id="IPR002867">
    <property type="entry name" value="IBR_dom"/>
</dbReference>
<evidence type="ECO:0000256" key="5">
    <source>
        <dbReference type="ARBA" id="ARBA00022786"/>
    </source>
</evidence>